<name>A0AAN1WG45_9GAMM</name>
<gene>
    <name evidence="2" type="ORF">MARGE09_P1170</name>
</gene>
<dbReference type="Pfam" id="PF03061">
    <property type="entry name" value="4HBT"/>
    <property type="match status" value="1"/>
</dbReference>
<dbReference type="KEGG" id="marq:MARGE09_P1170"/>
<dbReference type="InterPro" id="IPR029069">
    <property type="entry name" value="HotDog_dom_sf"/>
</dbReference>
<dbReference type="SUPFAM" id="SSF54637">
    <property type="entry name" value="Thioesterase/thiol ester dehydrase-isomerase"/>
    <property type="match status" value="1"/>
</dbReference>
<evidence type="ECO:0000313" key="2">
    <source>
        <dbReference type="EMBL" id="BCD96970.1"/>
    </source>
</evidence>
<feature type="domain" description="Thioesterase" evidence="1">
    <location>
        <begin position="93"/>
        <end position="166"/>
    </location>
</feature>
<proteinExistence type="predicted"/>
<keyword evidence="3" id="KW-1185">Reference proteome</keyword>
<organism evidence="2 3">
    <name type="scientific">Marinagarivorans cellulosilyticus</name>
    <dbReference type="NCBI Taxonomy" id="2721545"/>
    <lineage>
        <taxon>Bacteria</taxon>
        <taxon>Pseudomonadati</taxon>
        <taxon>Pseudomonadota</taxon>
        <taxon>Gammaproteobacteria</taxon>
        <taxon>Cellvibrionales</taxon>
        <taxon>Cellvibrionaceae</taxon>
        <taxon>Marinagarivorans</taxon>
    </lineage>
</organism>
<dbReference type="EMBL" id="AP023086">
    <property type="protein sequence ID" value="BCD96970.1"/>
    <property type="molecule type" value="Genomic_DNA"/>
</dbReference>
<dbReference type="Gene3D" id="3.10.129.10">
    <property type="entry name" value="Hotdog Thioesterase"/>
    <property type="match status" value="1"/>
</dbReference>
<dbReference type="RefSeq" id="WP_236986450.1">
    <property type="nucleotide sequence ID" value="NZ_AP023086.1"/>
</dbReference>
<sequence length="201" mass="22711">MKLVSCFPDFSMLAILSERLFKQCFPSTLRDRISPPELGDELIPPGVKSSVFNGFVTSGNNSNGLKLKIHHDKNGGVSCCWQVGRAFEGYPETLHGGVSFAILDELLAYSVFDRYRTFAVTLSSKTQWLGRIKVDTEISARATVVRKFWRFVRVEGKIFNNKGRVVVKMYSTFYIPTKKEFKKIMNLSVMPSESLPYCGTD</sequence>
<dbReference type="GO" id="GO:0016790">
    <property type="term" value="F:thiolester hydrolase activity"/>
    <property type="evidence" value="ECO:0007669"/>
    <property type="project" value="UniProtKB-ARBA"/>
</dbReference>
<accession>A0AAN1WG45</accession>
<dbReference type="CDD" id="cd03443">
    <property type="entry name" value="PaaI_thioesterase"/>
    <property type="match status" value="1"/>
</dbReference>
<protein>
    <recommendedName>
        <fullName evidence="1">Thioesterase domain-containing protein</fullName>
    </recommendedName>
</protein>
<dbReference type="Proteomes" id="UP001320119">
    <property type="component" value="Chromosome"/>
</dbReference>
<dbReference type="InterPro" id="IPR006683">
    <property type="entry name" value="Thioestr_dom"/>
</dbReference>
<dbReference type="AlphaFoldDB" id="A0AAN1WG45"/>
<reference evidence="2 3" key="1">
    <citation type="journal article" date="2022" name="IScience">
        <title>An ultrasensitive nanofiber-based assay for enzymatic hydrolysis and deep-sea microbial degradation of cellulose.</title>
        <authorList>
            <person name="Tsudome M."/>
            <person name="Tachioka M."/>
            <person name="Miyazaki M."/>
            <person name="Uchimura K."/>
            <person name="Tsuda M."/>
            <person name="Takaki Y."/>
            <person name="Deguchi S."/>
        </authorList>
    </citation>
    <scope>NUCLEOTIDE SEQUENCE [LARGE SCALE GENOMIC DNA]</scope>
    <source>
        <strain evidence="2 3">GE09</strain>
    </source>
</reference>
<evidence type="ECO:0000259" key="1">
    <source>
        <dbReference type="Pfam" id="PF03061"/>
    </source>
</evidence>
<evidence type="ECO:0000313" key="3">
    <source>
        <dbReference type="Proteomes" id="UP001320119"/>
    </source>
</evidence>